<evidence type="ECO:0000313" key="2">
    <source>
        <dbReference type="EMBL" id="SHH14947.1"/>
    </source>
</evidence>
<dbReference type="STRING" id="280093.SAMN05443373_10849"/>
<gene>
    <name evidence="1" type="ORF">BC624_11326</name>
    <name evidence="2" type="ORF">SAMN05443373_10849</name>
</gene>
<name>A0A1M5QLF4_9FLAO</name>
<dbReference type="AlphaFoldDB" id="A0A1M5QLF4"/>
<dbReference type="Proteomes" id="UP000184384">
    <property type="component" value="Unassembled WGS sequence"/>
</dbReference>
<accession>A0A1M5QLF4</accession>
<evidence type="ECO:0000313" key="4">
    <source>
        <dbReference type="Proteomes" id="UP000237771"/>
    </source>
</evidence>
<evidence type="ECO:0000313" key="3">
    <source>
        <dbReference type="Proteomes" id="UP000184384"/>
    </source>
</evidence>
<sequence length="249" mass="27211">MGKLKGIIKLEGTFDGLTFYKSPDGYMVRTKGGVSKSRIINDPAFARTRENINEFRMNVQSGKQLRNSIGPLLNRAKDSKLSSRMFKLMSDIKNYDSSSIRGQRAVHKGIASIDGMLLLRGFDFNAKARLQTVLHAPYSVDTATGTIAIPDFVAGEQLSTPESASHVSFRSAFVNLDFETGLFETSYSPVSNLPISLTESSLNLVPAGIPVGIGSQLHLLSIEFYQEVNGVQYPLNDGAFNALNIVEVI</sequence>
<dbReference type="EMBL" id="PVUB01000013">
    <property type="protein sequence ID" value="PRZ20066.1"/>
    <property type="molecule type" value="Genomic_DNA"/>
</dbReference>
<reference evidence="2" key="1">
    <citation type="submission" date="2016-11" db="EMBL/GenBank/DDBJ databases">
        <authorList>
            <person name="Jaros S."/>
            <person name="Januszkiewicz K."/>
            <person name="Wedrychowicz H."/>
        </authorList>
    </citation>
    <scope>NUCLEOTIDE SEQUENCE [LARGE SCALE GENOMIC DNA]</scope>
    <source>
        <strain evidence="2">DSM 19729</strain>
    </source>
</reference>
<keyword evidence="4" id="KW-1185">Reference proteome</keyword>
<dbReference type="EMBL" id="FQWO01000008">
    <property type="protein sequence ID" value="SHH14947.1"/>
    <property type="molecule type" value="Genomic_DNA"/>
</dbReference>
<reference evidence="3" key="2">
    <citation type="submission" date="2016-11" db="EMBL/GenBank/DDBJ databases">
        <authorList>
            <person name="Varghese N."/>
            <person name="Submissions S."/>
        </authorList>
    </citation>
    <scope>NUCLEOTIDE SEQUENCE [LARGE SCALE GENOMIC DNA]</scope>
    <source>
        <strain evidence="3">DSM 19729</strain>
    </source>
</reference>
<protein>
    <submittedName>
        <fullName evidence="2">Uncharacterized protein</fullName>
    </submittedName>
</protein>
<dbReference type="RefSeq" id="WP_072944339.1">
    <property type="nucleotide sequence ID" value="NZ_FQWO01000008.1"/>
</dbReference>
<organism evidence="2 3">
    <name type="scientific">Flavobacterium granuli</name>
    <dbReference type="NCBI Taxonomy" id="280093"/>
    <lineage>
        <taxon>Bacteria</taxon>
        <taxon>Pseudomonadati</taxon>
        <taxon>Bacteroidota</taxon>
        <taxon>Flavobacteriia</taxon>
        <taxon>Flavobacteriales</taxon>
        <taxon>Flavobacteriaceae</taxon>
        <taxon>Flavobacterium</taxon>
    </lineage>
</organism>
<reference evidence="1 4" key="3">
    <citation type="submission" date="2018-03" db="EMBL/GenBank/DDBJ databases">
        <title>Genomic Encyclopedia of Archaeal and Bacterial Type Strains, Phase II (KMG-II): from individual species to whole genera.</title>
        <authorList>
            <person name="Goeker M."/>
        </authorList>
    </citation>
    <scope>NUCLEOTIDE SEQUENCE [LARGE SCALE GENOMIC DNA]</scope>
    <source>
        <strain evidence="1 4">DSM 17797</strain>
    </source>
</reference>
<proteinExistence type="predicted"/>
<evidence type="ECO:0000313" key="1">
    <source>
        <dbReference type="EMBL" id="PRZ20066.1"/>
    </source>
</evidence>
<dbReference type="Proteomes" id="UP000237771">
    <property type="component" value="Unassembled WGS sequence"/>
</dbReference>
<dbReference type="OrthoDB" id="645138at2"/>